<protein>
    <recommendedName>
        <fullName evidence="9">chitin deacetylase</fullName>
        <ecNumber evidence="9">3.5.1.41</ecNumber>
    </recommendedName>
</protein>
<keyword evidence="3" id="KW-0336">GPI-anchor</keyword>
<dbReference type="Gene3D" id="3.20.20.370">
    <property type="entry name" value="Glycoside hydrolase/deacetylase"/>
    <property type="match status" value="1"/>
</dbReference>
<gene>
    <name evidence="14" type="ORF">CROQUDRAFT_88920</name>
</gene>
<evidence type="ECO:0000259" key="13">
    <source>
        <dbReference type="PROSITE" id="PS51677"/>
    </source>
</evidence>
<comment type="cofactor">
    <cofactor evidence="1">
        <name>Co(2+)</name>
        <dbReference type="ChEBI" id="CHEBI:48828"/>
    </cofactor>
</comment>
<dbReference type="InterPro" id="IPR002509">
    <property type="entry name" value="NODB_dom"/>
</dbReference>
<keyword evidence="5" id="KW-0119">Carbohydrate metabolism</keyword>
<comment type="caution">
    <text evidence="14">The sequence shown here is derived from an EMBL/GenBank/DDBJ whole genome shotgun (WGS) entry which is preliminary data.</text>
</comment>
<dbReference type="OrthoDB" id="407355at2759"/>
<proteinExistence type="predicted"/>
<evidence type="ECO:0000256" key="4">
    <source>
        <dbReference type="ARBA" id="ARBA00023024"/>
    </source>
</evidence>
<keyword evidence="4" id="KW-0146">Chitin degradation</keyword>
<dbReference type="InterPro" id="IPR050248">
    <property type="entry name" value="Polysacc_deacetylase_ArnD"/>
</dbReference>
<dbReference type="PROSITE" id="PS51677">
    <property type="entry name" value="NODB"/>
    <property type="match status" value="1"/>
</dbReference>
<dbReference type="Proteomes" id="UP000886653">
    <property type="component" value="Unassembled WGS sequence"/>
</dbReference>
<comment type="subcellular location">
    <subcellularLocation>
        <location evidence="2">Cell membrane</location>
        <topology evidence="2">Lipid-anchor</topology>
        <topology evidence="2">GPI-anchor</topology>
    </subcellularLocation>
</comment>
<evidence type="ECO:0000256" key="9">
    <source>
        <dbReference type="ARBA" id="ARBA00024056"/>
    </source>
</evidence>
<evidence type="ECO:0000256" key="6">
    <source>
        <dbReference type="ARBA" id="ARBA00023285"/>
    </source>
</evidence>
<evidence type="ECO:0000313" key="14">
    <source>
        <dbReference type="EMBL" id="KAG0149582.1"/>
    </source>
</evidence>
<dbReference type="GO" id="GO:0006032">
    <property type="term" value="P:chitin catabolic process"/>
    <property type="evidence" value="ECO:0007669"/>
    <property type="project" value="UniProtKB-KW"/>
</dbReference>
<keyword evidence="3" id="KW-0325">Glycoprotein</keyword>
<evidence type="ECO:0000256" key="1">
    <source>
        <dbReference type="ARBA" id="ARBA00001941"/>
    </source>
</evidence>
<dbReference type="GO" id="GO:0004099">
    <property type="term" value="F:chitin deacetylase activity"/>
    <property type="evidence" value="ECO:0007669"/>
    <property type="project" value="UniProtKB-EC"/>
</dbReference>
<keyword evidence="7" id="KW-0449">Lipoprotein</keyword>
<dbReference type="GO" id="GO:0000272">
    <property type="term" value="P:polysaccharide catabolic process"/>
    <property type="evidence" value="ECO:0007669"/>
    <property type="project" value="UniProtKB-KW"/>
</dbReference>
<feature type="domain" description="NodB homology" evidence="13">
    <location>
        <begin position="115"/>
        <end position="309"/>
    </location>
</feature>
<dbReference type="EC" id="3.5.1.41" evidence="9"/>
<feature type="chain" id="PRO_5040281251" description="chitin deacetylase" evidence="12">
    <location>
        <begin position="22"/>
        <end position="420"/>
    </location>
</feature>
<dbReference type="EMBL" id="MU167226">
    <property type="protein sequence ID" value="KAG0149582.1"/>
    <property type="molecule type" value="Genomic_DNA"/>
</dbReference>
<keyword evidence="12" id="KW-0732">Signal</keyword>
<dbReference type="AlphaFoldDB" id="A0A9P6NSL1"/>
<feature type="signal peptide" evidence="12">
    <location>
        <begin position="1"/>
        <end position="21"/>
    </location>
</feature>
<keyword evidence="3" id="KW-0472">Membrane</keyword>
<comment type="catalytic activity">
    <reaction evidence="10">
        <text>[(1-&gt;4)-N-acetyl-beta-D-glucosaminyl](n) + n H2O = chitosan + n acetate</text>
        <dbReference type="Rhea" id="RHEA:10464"/>
        <dbReference type="Rhea" id="RHEA-COMP:9593"/>
        <dbReference type="Rhea" id="RHEA-COMP:9597"/>
        <dbReference type="ChEBI" id="CHEBI:15377"/>
        <dbReference type="ChEBI" id="CHEBI:17029"/>
        <dbReference type="ChEBI" id="CHEBI:30089"/>
        <dbReference type="ChEBI" id="CHEBI:57704"/>
        <dbReference type="EC" id="3.5.1.41"/>
    </reaction>
    <physiologicalReaction direction="left-to-right" evidence="10">
        <dbReference type="Rhea" id="RHEA:10465"/>
    </physiologicalReaction>
</comment>
<name>A0A9P6NSL1_9BASI</name>
<organism evidence="14 15">
    <name type="scientific">Cronartium quercuum f. sp. fusiforme G11</name>
    <dbReference type="NCBI Taxonomy" id="708437"/>
    <lineage>
        <taxon>Eukaryota</taxon>
        <taxon>Fungi</taxon>
        <taxon>Dikarya</taxon>
        <taxon>Basidiomycota</taxon>
        <taxon>Pucciniomycotina</taxon>
        <taxon>Pucciniomycetes</taxon>
        <taxon>Pucciniales</taxon>
        <taxon>Coleosporiaceae</taxon>
        <taxon>Cronartium</taxon>
    </lineage>
</organism>
<dbReference type="GO" id="GO:0009272">
    <property type="term" value="P:fungal-type cell wall biogenesis"/>
    <property type="evidence" value="ECO:0007669"/>
    <property type="project" value="UniProtKB-ARBA"/>
</dbReference>
<dbReference type="InterPro" id="IPR011330">
    <property type="entry name" value="Glyco_hydro/deAcase_b/a-brl"/>
</dbReference>
<evidence type="ECO:0000256" key="2">
    <source>
        <dbReference type="ARBA" id="ARBA00004609"/>
    </source>
</evidence>
<evidence type="ECO:0000313" key="15">
    <source>
        <dbReference type="Proteomes" id="UP000886653"/>
    </source>
</evidence>
<feature type="compositionally biased region" description="Low complexity" evidence="11">
    <location>
        <begin position="367"/>
        <end position="377"/>
    </location>
</feature>
<keyword evidence="8" id="KW-0624">Polysaccharide degradation</keyword>
<keyword evidence="15" id="KW-1185">Reference proteome</keyword>
<evidence type="ECO:0000256" key="8">
    <source>
        <dbReference type="ARBA" id="ARBA00023326"/>
    </source>
</evidence>
<keyword evidence="6" id="KW-0170">Cobalt</keyword>
<evidence type="ECO:0000256" key="11">
    <source>
        <dbReference type="SAM" id="MobiDB-lite"/>
    </source>
</evidence>
<dbReference type="PANTHER" id="PTHR10587:SF135">
    <property type="entry name" value="CHITIN DEACETYLASE 3"/>
    <property type="match status" value="1"/>
</dbReference>
<sequence>MVFSLASVLVVLSLLIHYTSCERSGQHRTRLFQRQISPINLYPPLDISGPTPKPEWVDAYNQERQSGRIPSFAPSVKLPSGGISYDSSLDPLSSEVCSWTEGCRSPSDISDAPDGMMGISFDDGPQAGTPPLLNFLKTVNQTVTHFMIGSRILENTQGLMAALQQGDHIAVHTWSHPMMSTQSDQAILGELGWTLQIIYDLTGRLPAYWRPPYGDVDNRVRAIAENVFGMQTVIWNHDTFDWCLSPQDTNTCIGEGPVNEADLLEDLKDFSKLPKSPGLIILEHEITTHSTLAFVNSWKSFKAAGWDLRDIPSLFGHPWYQNAVGAFDKPTHLTSILDATPVVGPTSTLIQSSASTQNNTENITQNTTENITQNTTQPTSQSITDPSTHQKGKNSASSRANLSAFTWWTFGLILSVVNVF</sequence>
<dbReference type="GO" id="GO:0005886">
    <property type="term" value="C:plasma membrane"/>
    <property type="evidence" value="ECO:0007669"/>
    <property type="project" value="UniProtKB-SubCell"/>
</dbReference>
<evidence type="ECO:0000256" key="10">
    <source>
        <dbReference type="ARBA" id="ARBA00048494"/>
    </source>
</evidence>
<evidence type="ECO:0000256" key="5">
    <source>
        <dbReference type="ARBA" id="ARBA00023277"/>
    </source>
</evidence>
<accession>A0A9P6NSL1</accession>
<dbReference type="PANTHER" id="PTHR10587">
    <property type="entry name" value="GLYCOSYL TRANSFERASE-RELATED"/>
    <property type="match status" value="1"/>
</dbReference>
<reference evidence="14" key="1">
    <citation type="submission" date="2013-11" db="EMBL/GenBank/DDBJ databases">
        <title>Genome sequence of the fusiform rust pathogen reveals effectors for host alternation and coevolution with pine.</title>
        <authorList>
            <consortium name="DOE Joint Genome Institute"/>
            <person name="Smith K."/>
            <person name="Pendleton A."/>
            <person name="Kubisiak T."/>
            <person name="Anderson C."/>
            <person name="Salamov A."/>
            <person name="Aerts A."/>
            <person name="Riley R."/>
            <person name="Clum A."/>
            <person name="Lindquist E."/>
            <person name="Ence D."/>
            <person name="Campbell M."/>
            <person name="Kronenberg Z."/>
            <person name="Feau N."/>
            <person name="Dhillon B."/>
            <person name="Hamelin R."/>
            <person name="Burleigh J."/>
            <person name="Smith J."/>
            <person name="Yandell M."/>
            <person name="Nelson C."/>
            <person name="Grigoriev I."/>
            <person name="Davis J."/>
        </authorList>
    </citation>
    <scope>NUCLEOTIDE SEQUENCE</scope>
    <source>
        <strain evidence="14">G11</strain>
    </source>
</reference>
<evidence type="ECO:0000256" key="7">
    <source>
        <dbReference type="ARBA" id="ARBA00023288"/>
    </source>
</evidence>
<feature type="region of interest" description="Disordered" evidence="11">
    <location>
        <begin position="367"/>
        <end position="395"/>
    </location>
</feature>
<dbReference type="GO" id="GO:0098552">
    <property type="term" value="C:side of membrane"/>
    <property type="evidence" value="ECO:0007669"/>
    <property type="project" value="UniProtKB-KW"/>
</dbReference>
<feature type="compositionally biased region" description="Polar residues" evidence="11">
    <location>
        <begin position="378"/>
        <end position="395"/>
    </location>
</feature>
<evidence type="ECO:0000256" key="12">
    <source>
        <dbReference type="SAM" id="SignalP"/>
    </source>
</evidence>
<dbReference type="Pfam" id="PF01522">
    <property type="entry name" value="Polysacc_deac_1"/>
    <property type="match status" value="1"/>
</dbReference>
<dbReference type="SUPFAM" id="SSF88713">
    <property type="entry name" value="Glycoside hydrolase/deacetylase"/>
    <property type="match status" value="1"/>
</dbReference>
<evidence type="ECO:0000256" key="3">
    <source>
        <dbReference type="ARBA" id="ARBA00022622"/>
    </source>
</evidence>